<reference evidence="1 2" key="1">
    <citation type="submission" date="2015-08" db="EMBL/GenBank/DDBJ databases">
        <title>Next Generation Sequencing and Analysis of the Genome of Puccinia sorghi L Schw, the Causal Agent of Maize Common Rust.</title>
        <authorList>
            <person name="Rochi L."/>
            <person name="Burguener G."/>
            <person name="Darino M."/>
            <person name="Turjanski A."/>
            <person name="Kreff E."/>
            <person name="Dieguez M.J."/>
            <person name="Sacco F."/>
        </authorList>
    </citation>
    <scope>NUCLEOTIDE SEQUENCE [LARGE SCALE GENOMIC DNA]</scope>
    <source>
        <strain evidence="1 2">RO10H11247</strain>
    </source>
</reference>
<name>A0A0L6VUX4_9BASI</name>
<dbReference type="AlphaFoldDB" id="A0A0L6VUX4"/>
<protein>
    <submittedName>
        <fullName evidence="1">Uncharacterized protein</fullName>
    </submittedName>
</protein>
<dbReference type="VEuPathDB" id="FungiDB:VP01_10779g1"/>
<evidence type="ECO:0000313" key="2">
    <source>
        <dbReference type="Proteomes" id="UP000037035"/>
    </source>
</evidence>
<dbReference type="Proteomes" id="UP000037035">
    <property type="component" value="Unassembled WGS sequence"/>
</dbReference>
<comment type="caution">
    <text evidence="1">The sequence shown here is derived from an EMBL/GenBank/DDBJ whole genome shotgun (WGS) entry which is preliminary data.</text>
</comment>
<dbReference type="EMBL" id="LAVV01000864">
    <property type="protein sequence ID" value="KNZ64005.1"/>
    <property type="molecule type" value="Genomic_DNA"/>
</dbReference>
<organism evidence="1 2">
    <name type="scientific">Puccinia sorghi</name>
    <dbReference type="NCBI Taxonomy" id="27349"/>
    <lineage>
        <taxon>Eukaryota</taxon>
        <taxon>Fungi</taxon>
        <taxon>Dikarya</taxon>
        <taxon>Basidiomycota</taxon>
        <taxon>Pucciniomycotina</taxon>
        <taxon>Pucciniomycetes</taxon>
        <taxon>Pucciniales</taxon>
        <taxon>Pucciniaceae</taxon>
        <taxon>Puccinia</taxon>
    </lineage>
</organism>
<keyword evidence="2" id="KW-1185">Reference proteome</keyword>
<accession>A0A0L6VUX4</accession>
<sequence length="54" mass="6351">NGKLWCATGWIDIDKLKSADLPGLKYNNHIKYPLVLFLGKFLKPDKFHLLRWSH</sequence>
<proteinExistence type="predicted"/>
<gene>
    <name evidence="1" type="ORF">VP01_10779g1</name>
</gene>
<feature type="non-terminal residue" evidence="1">
    <location>
        <position position="1"/>
    </location>
</feature>
<evidence type="ECO:0000313" key="1">
    <source>
        <dbReference type="EMBL" id="KNZ64005.1"/>
    </source>
</evidence>